<dbReference type="InterPro" id="IPR001387">
    <property type="entry name" value="Cro/C1-type_HTH"/>
</dbReference>
<dbReference type="Proteomes" id="UP000242958">
    <property type="component" value="Unassembled WGS sequence"/>
</dbReference>
<gene>
    <name evidence="2" type="ORF">CAL30_01525</name>
</gene>
<dbReference type="RefSeq" id="WP_102889079.1">
    <property type="nucleotide sequence ID" value="NZ_NFMF01000002.1"/>
</dbReference>
<organism evidence="2 3">
    <name type="scientific">Megasphaera hutchinsoni</name>
    <dbReference type="NCBI Taxonomy" id="1588748"/>
    <lineage>
        <taxon>Bacteria</taxon>
        <taxon>Bacillati</taxon>
        <taxon>Bacillota</taxon>
        <taxon>Negativicutes</taxon>
        <taxon>Veillonellales</taxon>
        <taxon>Veillonellaceae</taxon>
        <taxon>Megasphaera</taxon>
    </lineage>
</organism>
<feature type="domain" description="HTH cro/C1-type" evidence="1">
    <location>
        <begin position="87"/>
        <end position="143"/>
    </location>
</feature>
<dbReference type="PROSITE" id="PS50943">
    <property type="entry name" value="HTH_CROC1"/>
    <property type="match status" value="1"/>
</dbReference>
<dbReference type="AlphaFoldDB" id="A0A2J8BBY9"/>
<dbReference type="CDD" id="cd00093">
    <property type="entry name" value="HTH_XRE"/>
    <property type="match status" value="1"/>
</dbReference>
<reference evidence="2 3" key="1">
    <citation type="submission" date="2017-05" db="EMBL/GenBank/DDBJ databases">
        <authorList>
            <person name="Song R."/>
            <person name="Chenine A.L."/>
            <person name="Ruprecht R.M."/>
        </authorList>
    </citation>
    <scope>NUCLEOTIDE SEQUENCE [LARGE SCALE GENOMIC DNA]</scope>
    <source>
        <strain evidence="2 3">KA00229</strain>
    </source>
</reference>
<dbReference type="InterPro" id="IPR010982">
    <property type="entry name" value="Lambda_DNA-bd_dom_sf"/>
</dbReference>
<sequence>MSRKFDEYMEGRFELYGTEYKLVEPENIDELMQAFDVKYALETHISGLMHDEDSSGYESLLQKQIDYIHEYVESLGEFESSTLANNIVYLSKKHGMRVGELEDTIGVSAGYLSRTIKENSKKKMSIDIVWKIAQLFGTDIKTLTESEMWVAHTNTDLLERFLDRLYEDTRDNFFTWELDGGVMAMLSDRYKVMGLITEEEDETAVYHANHLNPDLKWVLAADIVFLERFEEKKDLVIIPYKSVEKNRLFGYDFIFVWEDDRRWCWEKIFYTSDTPFGSLQERAKKLYDEIEWLEFDAKLSPKVHQMISNYVKGGRPE</sequence>
<proteinExistence type="predicted"/>
<protein>
    <recommendedName>
        <fullName evidence="1">HTH cro/C1-type domain-containing protein</fullName>
    </recommendedName>
</protein>
<evidence type="ECO:0000313" key="3">
    <source>
        <dbReference type="Proteomes" id="UP000242958"/>
    </source>
</evidence>
<dbReference type="Gene3D" id="1.10.260.40">
    <property type="entry name" value="lambda repressor-like DNA-binding domains"/>
    <property type="match status" value="1"/>
</dbReference>
<dbReference type="EMBL" id="NFMF01000002">
    <property type="protein sequence ID" value="PNH22292.1"/>
    <property type="molecule type" value="Genomic_DNA"/>
</dbReference>
<dbReference type="SMART" id="SM00530">
    <property type="entry name" value="HTH_XRE"/>
    <property type="match status" value="1"/>
</dbReference>
<evidence type="ECO:0000259" key="1">
    <source>
        <dbReference type="PROSITE" id="PS50943"/>
    </source>
</evidence>
<dbReference type="SUPFAM" id="SSF47413">
    <property type="entry name" value="lambda repressor-like DNA-binding domains"/>
    <property type="match status" value="1"/>
</dbReference>
<accession>A0A2J8BBY9</accession>
<evidence type="ECO:0000313" key="2">
    <source>
        <dbReference type="EMBL" id="PNH22292.1"/>
    </source>
</evidence>
<comment type="caution">
    <text evidence="2">The sequence shown here is derived from an EMBL/GenBank/DDBJ whole genome shotgun (WGS) entry which is preliminary data.</text>
</comment>
<name>A0A2J8BBY9_9FIRM</name>
<dbReference type="GO" id="GO:0003677">
    <property type="term" value="F:DNA binding"/>
    <property type="evidence" value="ECO:0007669"/>
    <property type="project" value="InterPro"/>
</dbReference>